<dbReference type="EMBL" id="MK061412">
    <property type="protein sequence ID" value="AZU97221.1"/>
    <property type="molecule type" value="Genomic_DNA"/>
</dbReference>
<protein>
    <recommendedName>
        <fullName evidence="3">RIIA-like protein</fullName>
    </recommendedName>
</protein>
<name>A0A3Q9R4X1_9CAUD</name>
<reference evidence="1 2" key="1">
    <citation type="submission" date="2018-10" db="EMBL/GenBank/DDBJ databases">
        <authorList>
            <person name="Soria N.A."/>
            <person name="Batley M.G."/>
            <person name="Hanafy A."/>
            <person name="Singh N."/>
            <person name="Shaffer C.D."/>
            <person name="Weston-Hafer K.A."/>
            <person name="Russell D.A."/>
            <person name="Pope W.H."/>
            <person name="Jacobs-Sera D."/>
            <person name="Hendrix R.W."/>
            <person name="Hatfull G.F."/>
        </authorList>
    </citation>
    <scope>NUCLEOTIDE SEQUENCE [LARGE SCALE GENOMIC DNA]</scope>
</reference>
<dbReference type="Pfam" id="PF13589">
    <property type="entry name" value="HATPase_c_3"/>
    <property type="match status" value="1"/>
</dbReference>
<proteinExistence type="predicted"/>
<evidence type="ECO:0000313" key="1">
    <source>
        <dbReference type="EMBL" id="AZU97221.1"/>
    </source>
</evidence>
<dbReference type="RefSeq" id="YP_009842606.1">
    <property type="nucleotide sequence ID" value="NC_048742.1"/>
</dbReference>
<evidence type="ECO:0000313" key="2">
    <source>
        <dbReference type="Proteomes" id="UP000284334"/>
    </source>
</evidence>
<dbReference type="Gene3D" id="3.30.565.10">
    <property type="entry name" value="Histidine kinase-like ATPase, C-terminal domain"/>
    <property type="match status" value="1"/>
</dbReference>
<dbReference type="GeneID" id="55612859"/>
<dbReference type="InterPro" id="IPR036890">
    <property type="entry name" value="HATPase_C_sf"/>
</dbReference>
<organism evidence="1 2">
    <name type="scientific">Streptomyces phage Gilson</name>
    <dbReference type="NCBI Taxonomy" id="2488789"/>
    <lineage>
        <taxon>Viruses</taxon>
        <taxon>Duplodnaviria</taxon>
        <taxon>Heunggongvirae</taxon>
        <taxon>Uroviricota</taxon>
        <taxon>Caudoviricetes</taxon>
        <taxon>Stanwilliamsviridae</taxon>
        <taxon>Loccivirinae</taxon>
        <taxon>Gilsonvirus</taxon>
        <taxon>Gilsonvirus gilson</taxon>
    </lineage>
</organism>
<dbReference type="SUPFAM" id="SSF55874">
    <property type="entry name" value="ATPase domain of HSP90 chaperone/DNA topoisomerase II/histidine kinase"/>
    <property type="match status" value="1"/>
</dbReference>
<gene>
    <name evidence="1" type="primary">169</name>
    <name evidence="1" type="ORF">SEA_GILSON_169</name>
</gene>
<dbReference type="KEGG" id="vg:55612859"/>
<sequence length="641" mass="73469">MRPNANVAERKGDLGGQKIAMTFDQNSLAHLMNVMTDLYADAELAVIREYSTNAWDSHKAAGINKPIEVTLPNGLSPYFKVKDYGLGMDIDDIENIYSQYGASTKRDTDDQVGMLGLGCKSALSYTQQFNVVAVKNGHKYNVAVSRTENGSGVMEIVLDTETDEPNGVEIIVPAKRGNMFEQKAKEFYQFWERGSVLVNGEEPDYISGREVKDGLLMVPELSKDYLIMGNVGYPLDDRHQIGNRTYYSRYGVVARVEIGDVNFTPSRESLHYTKKTEATINRIREEFKTGLDGIVERDVTACATQEEALNTYLEWYNLLGGGYNRYPFADVEYQGKKVPLRIEHPFLVYKVNHTRYAVDSHNFIDIKTARDTPIIYGFAGEKISGHQREKMRTWRTLNGFTSNNILICDELPDVLEEDWIPESKVYSWDDVKTAKAPGQKSGRPAALYDVYLPGATRIKQIKADEFPEDVEIALVAPRDLPNFRTVKAFLEEKDNVMIVRLQQYRWEKFRRSYPDAKDLTSFFKEMYESAVNGLTEDDKFNLGLDYRVRSLLQSLNEKEIADPELVTAIIAAKEVKPSDTLKRYEQMKELYGNFHFARYGQREVERVNPLEKYVLLKYHYYDMDIEHATVYINAAYEKFVK</sequence>
<evidence type="ECO:0008006" key="3">
    <source>
        <dbReference type="Google" id="ProtNLM"/>
    </source>
</evidence>
<dbReference type="Proteomes" id="UP000284334">
    <property type="component" value="Segment"/>
</dbReference>
<keyword evidence="2" id="KW-1185">Reference proteome</keyword>
<accession>A0A3Q9R4X1</accession>